<dbReference type="InterPro" id="IPR007848">
    <property type="entry name" value="Small_mtfrase_dom"/>
</dbReference>
<evidence type="ECO:0000313" key="8">
    <source>
        <dbReference type="EMBL" id="BAF61830.1"/>
    </source>
</evidence>
<dbReference type="Proteomes" id="UP000000247">
    <property type="component" value="Chromosome"/>
</dbReference>
<feature type="domain" description="Release factor glutamine methyltransferase N-terminal" evidence="7">
    <location>
        <begin position="16"/>
        <end position="72"/>
    </location>
</feature>
<dbReference type="Gene3D" id="3.40.50.150">
    <property type="entry name" value="Vaccinia Virus protein VP39"/>
    <property type="match status" value="1"/>
</dbReference>
<dbReference type="eggNOG" id="COG2890">
    <property type="taxonomic scope" value="Bacteria"/>
</dbReference>
<dbReference type="STRING" id="412965.COSY_0718"/>
<accession>A5CW40</accession>
<dbReference type="RefSeq" id="WP_011930100.1">
    <property type="nucleotide sequence ID" value="NC_009465.1"/>
</dbReference>
<keyword evidence="3 5" id="KW-0949">S-adenosyl-L-methionine</keyword>
<organism evidence="8 9">
    <name type="scientific">Vesicomyosocius okutanii subsp. Calyptogena okutanii (strain HA)</name>
    <dbReference type="NCBI Taxonomy" id="412965"/>
    <lineage>
        <taxon>Bacteria</taxon>
        <taxon>Pseudomonadati</taxon>
        <taxon>Pseudomonadota</taxon>
        <taxon>Gammaproteobacteria</taxon>
        <taxon>Candidatus Pseudothioglobaceae</taxon>
        <taxon>Candidatus Vesicomyidisocius</taxon>
    </lineage>
</organism>
<feature type="binding site" evidence="5">
    <location>
        <position position="164"/>
    </location>
    <ligand>
        <name>S-adenosyl-L-methionine</name>
        <dbReference type="ChEBI" id="CHEBI:59789"/>
    </ligand>
</feature>
<feature type="binding site" evidence="5">
    <location>
        <position position="179"/>
    </location>
    <ligand>
        <name>S-adenosyl-L-methionine</name>
        <dbReference type="ChEBI" id="CHEBI:59789"/>
    </ligand>
</feature>
<dbReference type="InterPro" id="IPR004556">
    <property type="entry name" value="HemK-like"/>
</dbReference>
<evidence type="ECO:0000256" key="3">
    <source>
        <dbReference type="ARBA" id="ARBA00022691"/>
    </source>
</evidence>
<protein>
    <recommendedName>
        <fullName evidence="5">Release factor glutamine methyltransferase</fullName>
        <shortName evidence="5">RF MTase</shortName>
        <ecNumber evidence="5">2.1.1.297</ecNumber>
    </recommendedName>
    <alternativeName>
        <fullName evidence="5">N5-glutamine methyltransferase PrmC</fullName>
    </alternativeName>
    <alternativeName>
        <fullName evidence="5">Protein-(glutamine-N5) MTase PrmC</fullName>
    </alternativeName>
    <alternativeName>
        <fullName evidence="5">Protein-glutamine N-methyltransferase PrmC</fullName>
    </alternativeName>
</protein>
<proteinExistence type="inferred from homology"/>
<gene>
    <name evidence="8" type="primary">hemK</name>
    <name evidence="5" type="synonym">prmC</name>
    <name evidence="8" type="ordered locus">COSY_0718</name>
</gene>
<dbReference type="InterPro" id="IPR040758">
    <property type="entry name" value="PrmC_N"/>
</dbReference>
<evidence type="ECO:0000256" key="1">
    <source>
        <dbReference type="ARBA" id="ARBA00022603"/>
    </source>
</evidence>
<dbReference type="EC" id="2.1.1.297" evidence="5"/>
<evidence type="ECO:0000256" key="2">
    <source>
        <dbReference type="ARBA" id="ARBA00022679"/>
    </source>
</evidence>
<evidence type="ECO:0000259" key="7">
    <source>
        <dbReference type="Pfam" id="PF17827"/>
    </source>
</evidence>
<dbReference type="InterPro" id="IPR019874">
    <property type="entry name" value="RF_methyltr_PrmC"/>
</dbReference>
<dbReference type="InterPro" id="IPR002052">
    <property type="entry name" value="DNA_methylase_N6_adenine_CS"/>
</dbReference>
<dbReference type="Gene3D" id="1.10.8.10">
    <property type="entry name" value="DNA helicase RuvA subunit, C-terminal domain"/>
    <property type="match status" value="1"/>
</dbReference>
<sequence>MTIINLQTLDTIQNYLSSDIIDIVLLLSLTLDKSHAQLISHNNYQLSSNEKNQLNQFIKHRQSGVPFAYLSGTKGFYHLDFKVTPDTLIPRPETELLIDIALGLFNQNQTYEVLDLGTGSGVIAITISDKNPNWNLTATDFSINALAVAKQNTKTNINFQLGSWFEATPNQTFDLIISNPPYIKQNDIHLNELRFEPQSALISGKDGLDDIQIIINNIPKFLNEKGYLLLEHGFNQQQKIIQLLKDNFFNIKKFKDYNQKNRAILAQIKH</sequence>
<dbReference type="HOGENOM" id="CLU_018398_3_1_6"/>
<dbReference type="PANTHER" id="PTHR18895">
    <property type="entry name" value="HEMK METHYLTRANSFERASE"/>
    <property type="match status" value="1"/>
</dbReference>
<dbReference type="InterPro" id="IPR029063">
    <property type="entry name" value="SAM-dependent_MTases_sf"/>
</dbReference>
<dbReference type="PROSITE" id="PS00092">
    <property type="entry name" value="N6_MTASE"/>
    <property type="match status" value="1"/>
</dbReference>
<dbReference type="HAMAP" id="MF_02126">
    <property type="entry name" value="RF_methyltr_PrmC"/>
    <property type="match status" value="1"/>
</dbReference>
<dbReference type="PANTHER" id="PTHR18895:SF74">
    <property type="entry name" value="MTRF1L RELEASE FACTOR GLUTAMINE METHYLTRANSFERASE"/>
    <property type="match status" value="1"/>
</dbReference>
<dbReference type="Pfam" id="PF17827">
    <property type="entry name" value="PrmC_N"/>
    <property type="match status" value="1"/>
</dbReference>
<feature type="domain" description="Methyltransferase small" evidence="6">
    <location>
        <begin position="105"/>
        <end position="189"/>
    </location>
</feature>
<dbReference type="CDD" id="cd02440">
    <property type="entry name" value="AdoMet_MTases"/>
    <property type="match status" value="1"/>
</dbReference>
<evidence type="ECO:0000313" key="9">
    <source>
        <dbReference type="Proteomes" id="UP000000247"/>
    </source>
</evidence>
<dbReference type="GO" id="GO:0102559">
    <property type="term" value="F:peptide chain release factor N(5)-glutamine methyltransferase activity"/>
    <property type="evidence" value="ECO:0007669"/>
    <property type="project" value="UniProtKB-EC"/>
</dbReference>
<dbReference type="GO" id="GO:0003676">
    <property type="term" value="F:nucleic acid binding"/>
    <property type="evidence" value="ECO:0007669"/>
    <property type="project" value="InterPro"/>
</dbReference>
<dbReference type="SUPFAM" id="SSF53335">
    <property type="entry name" value="S-adenosyl-L-methionine-dependent methyltransferases"/>
    <property type="match status" value="1"/>
</dbReference>
<reference evidence="9" key="1">
    <citation type="journal article" date="2007" name="Curr. Biol.">
        <title>Reduced genome of the thioautotrophic intracellular symbiont in a deep-sea clam, Calyptogena okutanii.</title>
        <authorList>
            <person name="Kuwahara H."/>
            <person name="Yoshida T."/>
            <person name="Takaki Y."/>
            <person name="Shimamura S."/>
            <person name="Nishi S."/>
            <person name="Harada M."/>
            <person name="Matsuyama K."/>
            <person name="Takishita K."/>
            <person name="Kawato M."/>
            <person name="Uematsu K."/>
            <person name="Fujiwara Y."/>
            <person name="Sato T."/>
            <person name="Kato C."/>
            <person name="Kitagawa M."/>
            <person name="Kato I."/>
            <person name="Maruyama T."/>
        </authorList>
    </citation>
    <scope>NUCLEOTIDE SEQUENCE [LARGE SCALE GENOMIC DNA]</scope>
    <source>
        <strain evidence="9">HA</strain>
    </source>
</reference>
<dbReference type="NCBIfam" id="TIGR00536">
    <property type="entry name" value="hemK_fam"/>
    <property type="match status" value="1"/>
</dbReference>
<keyword evidence="2 5" id="KW-0808">Transferase</keyword>
<dbReference type="KEGG" id="vok:COSY_0718"/>
<feature type="binding site" evidence="5">
    <location>
        <position position="140"/>
    </location>
    <ligand>
        <name>S-adenosyl-L-methionine</name>
        <dbReference type="ChEBI" id="CHEBI:59789"/>
    </ligand>
</feature>
<evidence type="ECO:0000256" key="4">
    <source>
        <dbReference type="ARBA" id="ARBA00048391"/>
    </source>
</evidence>
<dbReference type="Pfam" id="PF05175">
    <property type="entry name" value="MTS"/>
    <property type="match status" value="1"/>
</dbReference>
<keyword evidence="1 5" id="KW-0489">Methyltransferase</keyword>
<evidence type="ECO:0000256" key="5">
    <source>
        <dbReference type="HAMAP-Rule" id="MF_02126"/>
    </source>
</evidence>
<feature type="binding site" evidence="5">
    <location>
        <begin position="117"/>
        <end position="121"/>
    </location>
    <ligand>
        <name>S-adenosyl-L-methionine</name>
        <dbReference type="ChEBI" id="CHEBI:59789"/>
    </ligand>
</feature>
<comment type="similarity">
    <text evidence="5">Belongs to the protein N5-glutamine methyltransferase family. PrmC subfamily.</text>
</comment>
<evidence type="ECO:0000259" key="6">
    <source>
        <dbReference type="Pfam" id="PF05175"/>
    </source>
</evidence>
<dbReference type="NCBIfam" id="TIGR03534">
    <property type="entry name" value="RF_mod_PrmC"/>
    <property type="match status" value="1"/>
</dbReference>
<dbReference type="AlphaFoldDB" id="A5CW40"/>
<dbReference type="GO" id="GO:0032259">
    <property type="term" value="P:methylation"/>
    <property type="evidence" value="ECO:0007669"/>
    <property type="project" value="UniProtKB-KW"/>
</dbReference>
<name>A5CW40_VESOH</name>
<dbReference type="EMBL" id="AP009247">
    <property type="protein sequence ID" value="BAF61830.1"/>
    <property type="molecule type" value="Genomic_DNA"/>
</dbReference>
<keyword evidence="9" id="KW-1185">Reference proteome</keyword>
<dbReference type="InterPro" id="IPR050320">
    <property type="entry name" value="N5-glutamine_MTase"/>
</dbReference>
<comment type="catalytic activity">
    <reaction evidence="4 5">
        <text>L-glutaminyl-[peptide chain release factor] + S-adenosyl-L-methionine = N(5)-methyl-L-glutaminyl-[peptide chain release factor] + S-adenosyl-L-homocysteine + H(+)</text>
        <dbReference type="Rhea" id="RHEA:42896"/>
        <dbReference type="Rhea" id="RHEA-COMP:10271"/>
        <dbReference type="Rhea" id="RHEA-COMP:10272"/>
        <dbReference type="ChEBI" id="CHEBI:15378"/>
        <dbReference type="ChEBI" id="CHEBI:30011"/>
        <dbReference type="ChEBI" id="CHEBI:57856"/>
        <dbReference type="ChEBI" id="CHEBI:59789"/>
        <dbReference type="ChEBI" id="CHEBI:61891"/>
        <dbReference type="EC" id="2.1.1.297"/>
    </reaction>
</comment>
<comment type="function">
    <text evidence="5">Methylates the class 1 translation termination release factors RF1/PrfA and RF2/PrfB on the glutamine residue of the universally conserved GGQ motif.</text>
</comment>
<feature type="binding site" evidence="5">
    <location>
        <begin position="179"/>
        <end position="182"/>
    </location>
    <ligand>
        <name>substrate</name>
    </ligand>
</feature>